<proteinExistence type="predicted"/>
<gene>
    <name evidence="2" type="ORF">R3P38DRAFT_3175294</name>
</gene>
<evidence type="ECO:0000256" key="1">
    <source>
        <dbReference type="SAM" id="MobiDB-lite"/>
    </source>
</evidence>
<protein>
    <submittedName>
        <fullName evidence="2">Uncharacterized protein</fullName>
    </submittedName>
</protein>
<name>A0AAW0DCF3_9AGAR</name>
<accession>A0AAW0DCF3</accession>
<dbReference type="Proteomes" id="UP001362999">
    <property type="component" value="Unassembled WGS sequence"/>
</dbReference>
<evidence type="ECO:0000313" key="2">
    <source>
        <dbReference type="EMBL" id="KAK7049038.1"/>
    </source>
</evidence>
<dbReference type="EMBL" id="JAWWNJ010000009">
    <property type="protein sequence ID" value="KAK7049038.1"/>
    <property type="molecule type" value="Genomic_DNA"/>
</dbReference>
<organism evidence="2 3">
    <name type="scientific">Favolaschia claudopus</name>
    <dbReference type="NCBI Taxonomy" id="2862362"/>
    <lineage>
        <taxon>Eukaryota</taxon>
        <taxon>Fungi</taxon>
        <taxon>Dikarya</taxon>
        <taxon>Basidiomycota</taxon>
        <taxon>Agaricomycotina</taxon>
        <taxon>Agaricomycetes</taxon>
        <taxon>Agaricomycetidae</taxon>
        <taxon>Agaricales</taxon>
        <taxon>Marasmiineae</taxon>
        <taxon>Mycenaceae</taxon>
        <taxon>Favolaschia</taxon>
    </lineage>
</organism>
<feature type="compositionally biased region" description="Acidic residues" evidence="1">
    <location>
        <begin position="9"/>
        <end position="23"/>
    </location>
</feature>
<evidence type="ECO:0000313" key="3">
    <source>
        <dbReference type="Proteomes" id="UP001362999"/>
    </source>
</evidence>
<keyword evidence="3" id="KW-1185">Reference proteome</keyword>
<dbReference type="AlphaFoldDB" id="A0AAW0DCF3"/>
<feature type="region of interest" description="Disordered" evidence="1">
    <location>
        <begin position="1"/>
        <end position="23"/>
    </location>
</feature>
<reference evidence="2 3" key="1">
    <citation type="journal article" date="2024" name="J Genomics">
        <title>Draft genome sequencing and assembly of Favolaschia claudopus CIRM-BRFM 2984 isolated from oak limbs.</title>
        <authorList>
            <person name="Navarro D."/>
            <person name="Drula E."/>
            <person name="Chaduli D."/>
            <person name="Cazenave R."/>
            <person name="Ahrendt S."/>
            <person name="Wang J."/>
            <person name="Lipzen A."/>
            <person name="Daum C."/>
            <person name="Barry K."/>
            <person name="Grigoriev I.V."/>
            <person name="Favel A."/>
            <person name="Rosso M.N."/>
            <person name="Martin F."/>
        </authorList>
    </citation>
    <scope>NUCLEOTIDE SEQUENCE [LARGE SCALE GENOMIC DNA]</scope>
    <source>
        <strain evidence="2 3">CIRM-BRFM 2984</strain>
    </source>
</reference>
<sequence length="117" mass="13524">MDSLRSWEDENWPDEEDEEDEEIVNSDVLDMTEEDWQIFARDQLNAAVPQFGVSDLGVRPLYPTWNPDAARTRWESIAQMGRYHEQQKREAGAAFEDIPAHIDIDTLAAEQRAIFNG</sequence>
<comment type="caution">
    <text evidence="2">The sequence shown here is derived from an EMBL/GenBank/DDBJ whole genome shotgun (WGS) entry which is preliminary data.</text>
</comment>